<keyword evidence="1" id="KW-0946">Virion</keyword>
<dbReference type="EMBL" id="JAGDEL010000032">
    <property type="protein sequence ID" value="MBO1515194.1"/>
    <property type="molecule type" value="Genomic_DNA"/>
</dbReference>
<gene>
    <name evidence="1" type="ORF">I7822_26605</name>
</gene>
<reference evidence="1 2" key="1">
    <citation type="submission" date="2021-03" db="EMBL/GenBank/DDBJ databases">
        <title>Whole genome sequence of Metabacillus bambusae BG109.</title>
        <authorList>
            <person name="Jeong J.W."/>
        </authorList>
    </citation>
    <scope>NUCLEOTIDE SEQUENCE [LARGE SCALE GENOMIC DNA]</scope>
    <source>
        <strain evidence="1 2">BG109</strain>
    </source>
</reference>
<keyword evidence="1" id="KW-0167">Capsid protein</keyword>
<name>A0ABS3NA89_9BACI</name>
<evidence type="ECO:0000313" key="2">
    <source>
        <dbReference type="Proteomes" id="UP000663981"/>
    </source>
</evidence>
<evidence type="ECO:0000313" key="1">
    <source>
        <dbReference type="EMBL" id="MBO1515194.1"/>
    </source>
</evidence>
<comment type="caution">
    <text evidence="1">The sequence shown here is derived from an EMBL/GenBank/DDBJ whole genome shotgun (WGS) entry which is preliminary data.</text>
</comment>
<protein>
    <submittedName>
        <fullName evidence="1">Spore coat protein</fullName>
    </submittedName>
</protein>
<organism evidence="1 2">
    <name type="scientific">Metabacillus bambusae</name>
    <dbReference type="NCBI Taxonomy" id="2795218"/>
    <lineage>
        <taxon>Bacteria</taxon>
        <taxon>Bacillati</taxon>
        <taxon>Bacillota</taxon>
        <taxon>Bacilli</taxon>
        <taxon>Bacillales</taxon>
        <taxon>Bacillaceae</taxon>
        <taxon>Metabacillus</taxon>
    </lineage>
</organism>
<proteinExistence type="predicted"/>
<dbReference type="Proteomes" id="UP000663981">
    <property type="component" value="Unassembled WGS sequence"/>
</dbReference>
<dbReference type="RefSeq" id="WP_207982078.1">
    <property type="nucleotide sequence ID" value="NZ_JAGDEL010000032.1"/>
</dbReference>
<sequence>MSKSNEQRNSKISPTSSSLTIADLLISDVFKKNNINLNKVKTELSNEKKQMIRNVVNDLTKQVNDYVENTKKKDSK</sequence>
<accession>A0ABS3NA89</accession>
<keyword evidence="2" id="KW-1185">Reference proteome</keyword>